<protein>
    <submittedName>
        <fullName evidence="7">Sigma-70 family RNA polymerase sigma factor</fullName>
    </submittedName>
</protein>
<accession>A0ABS3M6S0</accession>
<evidence type="ECO:0000256" key="3">
    <source>
        <dbReference type="ARBA" id="ARBA00023082"/>
    </source>
</evidence>
<dbReference type="InterPro" id="IPR039425">
    <property type="entry name" value="RNA_pol_sigma-70-like"/>
</dbReference>
<dbReference type="InterPro" id="IPR036388">
    <property type="entry name" value="WH-like_DNA-bd_sf"/>
</dbReference>
<name>A0ABS3M6S0_9BACT</name>
<dbReference type="InterPro" id="IPR013325">
    <property type="entry name" value="RNA_pol_sigma_r2"/>
</dbReference>
<dbReference type="PANTHER" id="PTHR43133:SF51">
    <property type="entry name" value="RNA POLYMERASE SIGMA FACTOR"/>
    <property type="match status" value="1"/>
</dbReference>
<dbReference type="InterPro" id="IPR007627">
    <property type="entry name" value="RNA_pol_sigma70_r2"/>
</dbReference>
<keyword evidence="8" id="KW-1185">Reference proteome</keyword>
<dbReference type="NCBIfam" id="TIGR02937">
    <property type="entry name" value="sigma70-ECF"/>
    <property type="match status" value="1"/>
</dbReference>
<dbReference type="SUPFAM" id="SSF88946">
    <property type="entry name" value="Sigma2 domain of RNA polymerase sigma factors"/>
    <property type="match status" value="1"/>
</dbReference>
<evidence type="ECO:0000256" key="4">
    <source>
        <dbReference type="ARBA" id="ARBA00023163"/>
    </source>
</evidence>
<organism evidence="7 8">
    <name type="scientific">Prevotella illustrans</name>
    <dbReference type="NCBI Taxonomy" id="2800387"/>
    <lineage>
        <taxon>Bacteria</taxon>
        <taxon>Pseudomonadati</taxon>
        <taxon>Bacteroidota</taxon>
        <taxon>Bacteroidia</taxon>
        <taxon>Bacteroidales</taxon>
        <taxon>Prevotellaceae</taxon>
        <taxon>Prevotella</taxon>
    </lineage>
</organism>
<feature type="domain" description="RNA polymerase sigma factor 70 region 4 type 2" evidence="6">
    <location>
        <begin position="115"/>
        <end position="167"/>
    </location>
</feature>
<evidence type="ECO:0000313" key="7">
    <source>
        <dbReference type="EMBL" id="MBO1363874.1"/>
    </source>
</evidence>
<keyword evidence="2" id="KW-0805">Transcription regulation</keyword>
<dbReference type="PANTHER" id="PTHR43133">
    <property type="entry name" value="RNA POLYMERASE ECF-TYPE SIGMA FACTO"/>
    <property type="match status" value="1"/>
</dbReference>
<dbReference type="Pfam" id="PF08281">
    <property type="entry name" value="Sigma70_r4_2"/>
    <property type="match status" value="1"/>
</dbReference>
<dbReference type="Pfam" id="PF04542">
    <property type="entry name" value="Sigma70_r2"/>
    <property type="match status" value="1"/>
</dbReference>
<gene>
    <name evidence="7" type="ORF">JHU38_08850</name>
</gene>
<reference evidence="7 8" key="1">
    <citation type="submission" date="2021-01" db="EMBL/GenBank/DDBJ databases">
        <title>Prevotella A2931 sp. nov.</title>
        <authorList>
            <person name="Buhl M."/>
            <person name="Oberhettinger P."/>
        </authorList>
    </citation>
    <scope>NUCLEOTIDE SEQUENCE [LARGE SCALE GENOMIC DNA]</scope>
    <source>
        <strain evidence="7 8">A2931</strain>
    </source>
</reference>
<dbReference type="InterPro" id="IPR013249">
    <property type="entry name" value="RNA_pol_sigma70_r4_t2"/>
</dbReference>
<evidence type="ECO:0000259" key="5">
    <source>
        <dbReference type="Pfam" id="PF04542"/>
    </source>
</evidence>
<evidence type="ECO:0000313" key="8">
    <source>
        <dbReference type="Proteomes" id="UP000664265"/>
    </source>
</evidence>
<dbReference type="Gene3D" id="1.10.10.10">
    <property type="entry name" value="Winged helix-like DNA-binding domain superfamily/Winged helix DNA-binding domain"/>
    <property type="match status" value="1"/>
</dbReference>
<comment type="caution">
    <text evidence="7">The sequence shown here is derived from an EMBL/GenBank/DDBJ whole genome shotgun (WGS) entry which is preliminary data.</text>
</comment>
<evidence type="ECO:0000259" key="6">
    <source>
        <dbReference type="Pfam" id="PF08281"/>
    </source>
</evidence>
<keyword evidence="4" id="KW-0804">Transcription</keyword>
<dbReference type="Gene3D" id="1.10.1740.10">
    <property type="match status" value="1"/>
</dbReference>
<sequence>MEDEAIVRRILEEGETKCFGEIVSRYSGSVYSKTLGLMKDEDLTRDIVQQAFIRAYTHLDSWRGGNLGVWINAIATHLALNAIDKAKRHRTQPIEENDLKASTDSYSEEHEHRLQAMDEAIGRLSELDQQIIRLHYYKGKKAHEIAVALGLSANNVLVKLHRIREQLKKQINYERDK</sequence>
<dbReference type="EMBL" id="JAERMS010000029">
    <property type="protein sequence ID" value="MBO1363874.1"/>
    <property type="molecule type" value="Genomic_DNA"/>
</dbReference>
<comment type="similarity">
    <text evidence="1">Belongs to the sigma-70 factor family. ECF subfamily.</text>
</comment>
<dbReference type="Proteomes" id="UP000664265">
    <property type="component" value="Unassembled WGS sequence"/>
</dbReference>
<proteinExistence type="inferred from homology"/>
<dbReference type="InterPro" id="IPR013324">
    <property type="entry name" value="RNA_pol_sigma_r3/r4-like"/>
</dbReference>
<dbReference type="RefSeq" id="WP_107581372.1">
    <property type="nucleotide sequence ID" value="NZ_JAERMS010000029.1"/>
</dbReference>
<dbReference type="InterPro" id="IPR014284">
    <property type="entry name" value="RNA_pol_sigma-70_dom"/>
</dbReference>
<keyword evidence="3" id="KW-0731">Sigma factor</keyword>
<dbReference type="SUPFAM" id="SSF88659">
    <property type="entry name" value="Sigma3 and sigma4 domains of RNA polymerase sigma factors"/>
    <property type="match status" value="1"/>
</dbReference>
<feature type="domain" description="RNA polymerase sigma-70 region 2" evidence="5">
    <location>
        <begin position="23"/>
        <end position="88"/>
    </location>
</feature>
<evidence type="ECO:0000256" key="2">
    <source>
        <dbReference type="ARBA" id="ARBA00023015"/>
    </source>
</evidence>
<evidence type="ECO:0000256" key="1">
    <source>
        <dbReference type="ARBA" id="ARBA00010641"/>
    </source>
</evidence>